<evidence type="ECO:0000256" key="6">
    <source>
        <dbReference type="ARBA" id="ARBA00022946"/>
    </source>
</evidence>
<dbReference type="Pfam" id="PF02913">
    <property type="entry name" value="FAD-oxidase_C"/>
    <property type="match status" value="1"/>
</dbReference>
<feature type="compositionally biased region" description="Low complexity" evidence="10">
    <location>
        <begin position="36"/>
        <end position="46"/>
    </location>
</feature>
<evidence type="ECO:0000259" key="11">
    <source>
        <dbReference type="PROSITE" id="PS51387"/>
    </source>
</evidence>
<dbReference type="OMA" id="GQGFEWA"/>
<gene>
    <name evidence="12" type="ORF">Vbra_3212</name>
</gene>
<dbReference type="Gene3D" id="3.30.70.2740">
    <property type="match status" value="1"/>
</dbReference>
<dbReference type="GO" id="GO:0071949">
    <property type="term" value="F:FAD binding"/>
    <property type="evidence" value="ECO:0007669"/>
    <property type="project" value="InterPro"/>
</dbReference>
<evidence type="ECO:0000256" key="4">
    <source>
        <dbReference type="ARBA" id="ARBA00022630"/>
    </source>
</evidence>
<dbReference type="EC" id="1.1.2.4" evidence="9"/>
<dbReference type="InterPro" id="IPR036318">
    <property type="entry name" value="FAD-bd_PCMH-like_sf"/>
</dbReference>
<feature type="region of interest" description="Disordered" evidence="10">
    <location>
        <begin position="36"/>
        <end position="65"/>
    </location>
</feature>
<evidence type="ECO:0000256" key="10">
    <source>
        <dbReference type="SAM" id="MobiDB-lite"/>
    </source>
</evidence>
<comment type="cofactor">
    <cofactor evidence="1">
        <name>FAD</name>
        <dbReference type="ChEBI" id="CHEBI:57692"/>
    </cofactor>
</comment>
<dbReference type="InterPro" id="IPR016171">
    <property type="entry name" value="Vanillyl_alc_oxidase_C-sub2"/>
</dbReference>
<protein>
    <recommendedName>
        <fullName evidence="9">D-lactate dehydrogenase (cytochrome)</fullName>
        <ecNumber evidence="9">1.1.2.4</ecNumber>
    </recommendedName>
</protein>
<dbReference type="InParanoid" id="A0A0G4G7S9"/>
<dbReference type="EMBL" id="CDMY01000581">
    <property type="protein sequence ID" value="CEM24471.1"/>
    <property type="molecule type" value="Genomic_DNA"/>
</dbReference>
<evidence type="ECO:0000256" key="5">
    <source>
        <dbReference type="ARBA" id="ARBA00022827"/>
    </source>
</evidence>
<name>A0A0G4G7S9_VITBC</name>
<sequence>MMTRNLTVRASGILPSAVCRHHVAVSCPLRLAPSRSISTQSASSQHSGGGGGDSSYGGRTQQGNRSRHMQIGAALGGGALATGLYYYSQSQRRSATCSELALKRMPFTEAFPAAYEELHGMLGDDRISCKEDECEEYGKEVSGYAARSNPQAVVWPESTQEVSKILTICNRYKIPIVPYGSGTSLEGHIIPTRGGITMDMRKMDQVLKVNQDDMDVVVQPGVGWMELNEYMEPYGMFLGVDPGPGASIGGMCGTCCSGTNAVRYGTMKDQVVNLTVVLADGTVLKTGQRARKSSAGYDLARLFVGSEGTLGVVTEATLKMRNIPYQMEIAYVSFDSVKDATNAVIKMLQKGIQMGAIELFDNEMVKAVNNYAGMTLPEKPMLLLKFTGSKASVENDVKEVQNICSQYTKEEYVWCKEAEARDKMWFARKHAFWAAQSMEPERQLMATDVAVPISRLAEMVEATKKDLDESFLFAPIVGHVGDSNFHVVIMFDPDNPKEDEEAHRLNHRMVARAIEMEGTCTGEHGIGLGKKKYLEKELGRPSVELMKTLKQTLDPNNILNPDKVVSIDLSGGDHHHGHHH</sequence>
<dbReference type="InterPro" id="IPR016166">
    <property type="entry name" value="FAD-bd_PCMH"/>
</dbReference>
<keyword evidence="5" id="KW-0274">FAD</keyword>
<dbReference type="OrthoDB" id="5332616at2759"/>
<dbReference type="PhylomeDB" id="A0A0G4G7S9"/>
<dbReference type="FunFam" id="1.10.45.10:FF:000001">
    <property type="entry name" value="D-lactate dehydrogenase mitochondrial"/>
    <property type="match status" value="1"/>
</dbReference>
<keyword evidence="13" id="KW-1185">Reference proteome</keyword>
<organism evidence="12 13">
    <name type="scientific">Vitrella brassicaformis (strain CCMP3155)</name>
    <dbReference type="NCBI Taxonomy" id="1169540"/>
    <lineage>
        <taxon>Eukaryota</taxon>
        <taxon>Sar</taxon>
        <taxon>Alveolata</taxon>
        <taxon>Colpodellida</taxon>
        <taxon>Vitrellaceae</taxon>
        <taxon>Vitrella</taxon>
    </lineage>
</organism>
<evidence type="ECO:0000256" key="2">
    <source>
        <dbReference type="ARBA" id="ARBA00004173"/>
    </source>
</evidence>
<evidence type="ECO:0000256" key="3">
    <source>
        <dbReference type="ARBA" id="ARBA00008000"/>
    </source>
</evidence>
<dbReference type="AlphaFoldDB" id="A0A0G4G7S9"/>
<keyword evidence="8" id="KW-0496">Mitochondrion</keyword>
<dbReference type="VEuPathDB" id="CryptoDB:Vbra_3212"/>
<evidence type="ECO:0000313" key="13">
    <source>
        <dbReference type="Proteomes" id="UP000041254"/>
    </source>
</evidence>
<dbReference type="GO" id="GO:0005739">
    <property type="term" value="C:mitochondrion"/>
    <property type="evidence" value="ECO:0007669"/>
    <property type="project" value="UniProtKB-SubCell"/>
</dbReference>
<keyword evidence="6" id="KW-0809">Transit peptide</keyword>
<dbReference type="Proteomes" id="UP000041254">
    <property type="component" value="Unassembled WGS sequence"/>
</dbReference>
<feature type="domain" description="FAD-binding PCMH-type" evidence="11">
    <location>
        <begin position="146"/>
        <end position="323"/>
    </location>
</feature>
<dbReference type="Pfam" id="PF01565">
    <property type="entry name" value="FAD_binding_4"/>
    <property type="match status" value="1"/>
</dbReference>
<dbReference type="GO" id="GO:0004458">
    <property type="term" value="F:D-lactate dehydrogenase (cytochrome) activity"/>
    <property type="evidence" value="ECO:0007669"/>
    <property type="project" value="UniProtKB-EC"/>
</dbReference>
<dbReference type="InterPro" id="IPR016164">
    <property type="entry name" value="FAD-linked_Oxase-like_C"/>
</dbReference>
<dbReference type="InterPro" id="IPR004113">
    <property type="entry name" value="FAD-bd_oxidored_4_C"/>
</dbReference>
<dbReference type="GO" id="GO:0008720">
    <property type="term" value="F:D-lactate dehydrogenase (NAD+) activity"/>
    <property type="evidence" value="ECO:0007669"/>
    <property type="project" value="TreeGrafter"/>
</dbReference>
<dbReference type="InterPro" id="IPR016169">
    <property type="entry name" value="FAD-bd_PCMH_sub2"/>
</dbReference>
<dbReference type="PANTHER" id="PTHR11748:SF111">
    <property type="entry name" value="D-LACTATE DEHYDROGENASE, MITOCHONDRIAL-RELATED"/>
    <property type="match status" value="1"/>
</dbReference>
<dbReference type="PROSITE" id="PS51387">
    <property type="entry name" value="FAD_PCMH"/>
    <property type="match status" value="1"/>
</dbReference>
<comment type="subcellular location">
    <subcellularLocation>
        <location evidence="2">Mitochondrion</location>
    </subcellularLocation>
</comment>
<accession>A0A0G4G7S9</accession>
<dbReference type="FunFam" id="3.30.465.10:FF:000014">
    <property type="entry name" value="D-lactate dehydrogenase (Cytochrome), putative"/>
    <property type="match status" value="1"/>
</dbReference>
<keyword evidence="4" id="KW-0285">Flavoprotein</keyword>
<comment type="similarity">
    <text evidence="3">Belongs to the FAD-binding oxidoreductase/transferase type 4 family.</text>
</comment>
<proteinExistence type="inferred from homology"/>
<evidence type="ECO:0000256" key="7">
    <source>
        <dbReference type="ARBA" id="ARBA00023002"/>
    </source>
</evidence>
<evidence type="ECO:0000313" key="12">
    <source>
        <dbReference type="EMBL" id="CEM24471.1"/>
    </source>
</evidence>
<evidence type="ECO:0000256" key="9">
    <source>
        <dbReference type="ARBA" id="ARBA00038897"/>
    </source>
</evidence>
<dbReference type="InterPro" id="IPR006094">
    <property type="entry name" value="Oxid_FAD_bind_N"/>
</dbReference>
<evidence type="ECO:0000256" key="1">
    <source>
        <dbReference type="ARBA" id="ARBA00001974"/>
    </source>
</evidence>
<dbReference type="STRING" id="1169540.A0A0G4G7S9"/>
<dbReference type="SUPFAM" id="SSF55103">
    <property type="entry name" value="FAD-linked oxidases, C-terminal domain"/>
    <property type="match status" value="1"/>
</dbReference>
<reference evidence="12 13" key="1">
    <citation type="submission" date="2014-11" db="EMBL/GenBank/DDBJ databases">
        <authorList>
            <person name="Zhu J."/>
            <person name="Qi W."/>
            <person name="Song R."/>
        </authorList>
    </citation>
    <scope>NUCLEOTIDE SEQUENCE [LARGE SCALE GENOMIC DNA]</scope>
</reference>
<dbReference type="GO" id="GO:1903457">
    <property type="term" value="P:lactate catabolic process"/>
    <property type="evidence" value="ECO:0007669"/>
    <property type="project" value="TreeGrafter"/>
</dbReference>
<dbReference type="FunFam" id="3.30.70.2740:FF:000001">
    <property type="entry name" value="D-lactate dehydrogenase mitochondrial"/>
    <property type="match status" value="1"/>
</dbReference>
<dbReference type="Gene3D" id="1.10.45.10">
    <property type="entry name" value="Vanillyl-alcohol Oxidase, Chain A, domain 4"/>
    <property type="match status" value="1"/>
</dbReference>
<keyword evidence="7" id="KW-0560">Oxidoreductase</keyword>
<dbReference type="Gene3D" id="3.30.465.10">
    <property type="match status" value="1"/>
</dbReference>
<dbReference type="PANTHER" id="PTHR11748">
    <property type="entry name" value="D-LACTATE DEHYDROGENASE"/>
    <property type="match status" value="1"/>
</dbReference>
<dbReference type="SUPFAM" id="SSF56176">
    <property type="entry name" value="FAD-binding/transporter-associated domain-like"/>
    <property type="match status" value="1"/>
</dbReference>
<evidence type="ECO:0000256" key="8">
    <source>
        <dbReference type="ARBA" id="ARBA00023128"/>
    </source>
</evidence>